<dbReference type="InterPro" id="IPR002850">
    <property type="entry name" value="PIN_toxin-like"/>
</dbReference>
<comment type="caution">
    <text evidence="2">The sequence shown here is derived from an EMBL/GenBank/DDBJ whole genome shotgun (WGS) entry which is preliminary data.</text>
</comment>
<dbReference type="Pfam" id="PF13470">
    <property type="entry name" value="PIN_3"/>
    <property type="match status" value="1"/>
</dbReference>
<evidence type="ECO:0000313" key="3">
    <source>
        <dbReference type="Proteomes" id="UP000653797"/>
    </source>
</evidence>
<dbReference type="SUPFAM" id="SSF88723">
    <property type="entry name" value="PIN domain-like"/>
    <property type="match status" value="1"/>
</dbReference>
<dbReference type="InterPro" id="IPR002716">
    <property type="entry name" value="PIN_dom"/>
</dbReference>
<evidence type="ECO:0000259" key="1">
    <source>
        <dbReference type="Pfam" id="PF13470"/>
    </source>
</evidence>
<dbReference type="EMBL" id="JACXAA010000024">
    <property type="protein sequence ID" value="MBD2757529.1"/>
    <property type="molecule type" value="Genomic_DNA"/>
</dbReference>
<dbReference type="PANTHER" id="PTHR34610:SF3">
    <property type="entry name" value="SSL7007 PROTEIN"/>
    <property type="match status" value="1"/>
</dbReference>
<organism evidence="2 3">
    <name type="scientific">Spirosoma validum</name>
    <dbReference type="NCBI Taxonomy" id="2771355"/>
    <lineage>
        <taxon>Bacteria</taxon>
        <taxon>Pseudomonadati</taxon>
        <taxon>Bacteroidota</taxon>
        <taxon>Cytophagia</taxon>
        <taxon>Cytophagales</taxon>
        <taxon>Cytophagaceae</taxon>
        <taxon>Spirosoma</taxon>
    </lineage>
</organism>
<dbReference type="InterPro" id="IPR029060">
    <property type="entry name" value="PIN-like_dom_sf"/>
</dbReference>
<dbReference type="RefSeq" id="WP_191043152.1">
    <property type="nucleotide sequence ID" value="NZ_JACXAA010000024.1"/>
</dbReference>
<feature type="domain" description="PIN" evidence="1">
    <location>
        <begin position="2"/>
        <end position="109"/>
    </location>
</feature>
<dbReference type="NCBIfam" id="TIGR00305">
    <property type="entry name" value="putative toxin-antitoxin system toxin component, PIN family"/>
    <property type="match status" value="1"/>
</dbReference>
<name>A0A927B8X7_9BACT</name>
<keyword evidence="3" id="KW-1185">Reference proteome</keyword>
<dbReference type="Proteomes" id="UP000653797">
    <property type="component" value="Unassembled WGS sequence"/>
</dbReference>
<dbReference type="AlphaFoldDB" id="A0A927B8X7"/>
<protein>
    <submittedName>
        <fullName evidence="2">Toxin-antitoxin system toxin component, PIN family</fullName>
    </submittedName>
</protein>
<gene>
    <name evidence="2" type="ORF">IC230_31960</name>
</gene>
<dbReference type="PANTHER" id="PTHR34610">
    <property type="entry name" value="SSL7007 PROTEIN"/>
    <property type="match status" value="1"/>
</dbReference>
<accession>A0A927B8X7</accession>
<reference evidence="2" key="1">
    <citation type="submission" date="2020-09" db="EMBL/GenBank/DDBJ databases">
        <authorList>
            <person name="Kim M.K."/>
        </authorList>
    </citation>
    <scope>NUCLEOTIDE SEQUENCE</scope>
    <source>
        <strain evidence="2">BT704</strain>
    </source>
</reference>
<evidence type="ECO:0000313" key="2">
    <source>
        <dbReference type="EMBL" id="MBD2757529.1"/>
    </source>
</evidence>
<sequence length="135" mass="15638">MRVVIDTNYFLAIVPRVSPYRPVFDAYRARRFELAVSTEILNEYVEIFGQRMTPLIADNLLELIDKQTNTVKTEIYYHWGIITEDYDDNKFVDCAVAAGVTYLITNDRHFDVLRSRDFPPVTCLSLASFMSVLSK</sequence>
<proteinExistence type="predicted"/>